<dbReference type="RefSeq" id="WP_109903779.1">
    <property type="nucleotide sequence ID" value="NZ_QGLE01000002.1"/>
</dbReference>
<dbReference type="Pfam" id="PF16123">
    <property type="entry name" value="HAGH_C"/>
    <property type="match status" value="1"/>
</dbReference>
<sequence>MTGFDIQLIPCFTDNYVPLVRDPATGTVAIVDPADPGPVAEALERLGWRPSLILNTHHHPDHVGGNLELKARYGLTIVGPRGEADKIPGIDRAVGEGDEVAIGSIAGKVLDVPGHTAGHVAYWFEAALAVFVGDTLFAAGCGRLFEGTPQQMWASLNKLADLPGLTKVYCAHEYTEANIRFALSVDLENPALRVREVSVKAARRLGEPTVPTTIGVELATNPFLRADQRAIAKELKLADASPLAVFTALRKAKDNFR</sequence>
<organism evidence="9 10">
    <name type="scientific">Zavarzinia aquatilis</name>
    <dbReference type="NCBI Taxonomy" id="2211142"/>
    <lineage>
        <taxon>Bacteria</taxon>
        <taxon>Pseudomonadati</taxon>
        <taxon>Pseudomonadota</taxon>
        <taxon>Alphaproteobacteria</taxon>
        <taxon>Rhodospirillales</taxon>
        <taxon>Zavarziniaceae</taxon>
        <taxon>Zavarzinia</taxon>
    </lineage>
</organism>
<dbReference type="EMBL" id="QGLE01000002">
    <property type="protein sequence ID" value="PWR25385.1"/>
    <property type="molecule type" value="Genomic_DNA"/>
</dbReference>
<comment type="cofactor">
    <cofactor evidence="7">
        <name>Zn(2+)</name>
        <dbReference type="ChEBI" id="CHEBI:29105"/>
    </cofactor>
    <text evidence="7">Binds 2 Zn(2+) ions per subunit.</text>
</comment>
<feature type="binding site" evidence="7">
    <location>
        <position position="59"/>
    </location>
    <ligand>
        <name>Zn(2+)</name>
        <dbReference type="ChEBI" id="CHEBI:29105"/>
        <label>1</label>
    </ligand>
</feature>
<keyword evidence="6 7" id="KW-0862">Zinc</keyword>
<reference evidence="9 10" key="1">
    <citation type="submission" date="2018-05" db="EMBL/GenBank/DDBJ databases">
        <title>Zavarzinia sp. HR-AS.</title>
        <authorList>
            <person name="Lee Y."/>
            <person name="Jeon C.O."/>
        </authorList>
    </citation>
    <scope>NUCLEOTIDE SEQUENCE [LARGE SCALE GENOMIC DNA]</scope>
    <source>
        <strain evidence="9 10">HR-AS</strain>
    </source>
</reference>
<dbReference type="PANTHER" id="PTHR43705">
    <property type="entry name" value="HYDROXYACYLGLUTATHIONE HYDROLASE"/>
    <property type="match status" value="1"/>
</dbReference>
<dbReference type="InterPro" id="IPR017782">
    <property type="entry name" value="Hydroxyacylglutathione_Hdrlase"/>
</dbReference>
<dbReference type="EC" id="3.1.2.6" evidence="7"/>
<evidence type="ECO:0000259" key="8">
    <source>
        <dbReference type="SMART" id="SM00849"/>
    </source>
</evidence>
<comment type="subunit">
    <text evidence="7">Monomer.</text>
</comment>
<feature type="binding site" evidence="7">
    <location>
        <position position="115"/>
    </location>
    <ligand>
        <name>Zn(2+)</name>
        <dbReference type="ChEBI" id="CHEBI:29105"/>
        <label>1</label>
    </ligand>
</feature>
<dbReference type="HAMAP" id="MF_01374">
    <property type="entry name" value="Glyoxalase_2"/>
    <property type="match status" value="1"/>
</dbReference>
<dbReference type="Gene3D" id="3.60.15.10">
    <property type="entry name" value="Ribonuclease Z/Hydroxyacylglutathione hydrolase-like"/>
    <property type="match status" value="1"/>
</dbReference>
<dbReference type="OrthoDB" id="9802248at2"/>
<name>A0A317EJG3_9PROT</name>
<dbReference type="InterPro" id="IPR035680">
    <property type="entry name" value="Clx_II_MBL"/>
</dbReference>
<evidence type="ECO:0000313" key="10">
    <source>
        <dbReference type="Proteomes" id="UP000245461"/>
    </source>
</evidence>
<evidence type="ECO:0000256" key="7">
    <source>
        <dbReference type="HAMAP-Rule" id="MF_01374"/>
    </source>
</evidence>
<evidence type="ECO:0000256" key="1">
    <source>
        <dbReference type="ARBA" id="ARBA00001623"/>
    </source>
</evidence>
<keyword evidence="10" id="KW-1185">Reference proteome</keyword>
<dbReference type="GO" id="GO:0004416">
    <property type="term" value="F:hydroxyacylglutathione hydrolase activity"/>
    <property type="evidence" value="ECO:0007669"/>
    <property type="project" value="UniProtKB-UniRule"/>
</dbReference>
<dbReference type="GO" id="GO:0019243">
    <property type="term" value="P:methylglyoxal catabolic process to D-lactate via S-lactoyl-glutathione"/>
    <property type="evidence" value="ECO:0007669"/>
    <property type="project" value="UniProtKB-UniRule"/>
</dbReference>
<dbReference type="SUPFAM" id="SSF56281">
    <property type="entry name" value="Metallo-hydrolase/oxidoreductase"/>
    <property type="match status" value="1"/>
</dbReference>
<keyword evidence="5 7" id="KW-0378">Hydrolase</keyword>
<feature type="binding site" evidence="7">
    <location>
        <position position="172"/>
    </location>
    <ligand>
        <name>Zn(2+)</name>
        <dbReference type="ChEBI" id="CHEBI:29105"/>
        <label>2</label>
    </ligand>
</feature>
<comment type="pathway">
    <text evidence="2 7">Secondary metabolite metabolism; methylglyoxal degradation; (R)-lactate from methylglyoxal: step 2/2.</text>
</comment>
<dbReference type="NCBIfam" id="TIGR03413">
    <property type="entry name" value="GSH_gloB"/>
    <property type="match status" value="1"/>
</dbReference>
<dbReference type="Proteomes" id="UP000245461">
    <property type="component" value="Unassembled WGS sequence"/>
</dbReference>
<dbReference type="PIRSF" id="PIRSF005457">
    <property type="entry name" value="Glx"/>
    <property type="match status" value="1"/>
</dbReference>
<protein>
    <recommendedName>
        <fullName evidence="7">Hydroxyacylglutathione hydrolase</fullName>
        <ecNumber evidence="7">3.1.2.6</ecNumber>
    </recommendedName>
    <alternativeName>
        <fullName evidence="7">Glyoxalase II</fullName>
        <shortName evidence="7">Glx II</shortName>
    </alternativeName>
</protein>
<evidence type="ECO:0000256" key="2">
    <source>
        <dbReference type="ARBA" id="ARBA00004963"/>
    </source>
</evidence>
<dbReference type="InterPro" id="IPR050110">
    <property type="entry name" value="Glyoxalase_II_hydrolase"/>
</dbReference>
<dbReference type="AlphaFoldDB" id="A0A317EJG3"/>
<dbReference type="Pfam" id="PF00753">
    <property type="entry name" value="Lactamase_B"/>
    <property type="match status" value="1"/>
</dbReference>
<feature type="domain" description="Metallo-beta-lactamase" evidence="8">
    <location>
        <begin position="14"/>
        <end position="172"/>
    </location>
</feature>
<dbReference type="UniPathway" id="UPA00619">
    <property type="reaction ID" value="UER00676"/>
</dbReference>
<evidence type="ECO:0000256" key="5">
    <source>
        <dbReference type="ARBA" id="ARBA00022801"/>
    </source>
</evidence>
<dbReference type="SMART" id="SM00849">
    <property type="entry name" value="Lactamase_B"/>
    <property type="match status" value="1"/>
</dbReference>
<proteinExistence type="inferred from homology"/>
<feature type="binding site" evidence="7">
    <location>
        <position position="134"/>
    </location>
    <ligand>
        <name>Zn(2+)</name>
        <dbReference type="ChEBI" id="CHEBI:29105"/>
        <label>1</label>
    </ligand>
</feature>
<feature type="binding site" evidence="7">
    <location>
        <position position="134"/>
    </location>
    <ligand>
        <name>Zn(2+)</name>
        <dbReference type="ChEBI" id="CHEBI:29105"/>
        <label>2</label>
    </ligand>
</feature>
<comment type="catalytic activity">
    <reaction evidence="1 7">
        <text>an S-(2-hydroxyacyl)glutathione + H2O = a 2-hydroxy carboxylate + glutathione + H(+)</text>
        <dbReference type="Rhea" id="RHEA:21864"/>
        <dbReference type="ChEBI" id="CHEBI:15377"/>
        <dbReference type="ChEBI" id="CHEBI:15378"/>
        <dbReference type="ChEBI" id="CHEBI:57925"/>
        <dbReference type="ChEBI" id="CHEBI:58896"/>
        <dbReference type="ChEBI" id="CHEBI:71261"/>
        <dbReference type="EC" id="3.1.2.6"/>
    </reaction>
</comment>
<dbReference type="InterPro" id="IPR032282">
    <property type="entry name" value="HAGH_C"/>
</dbReference>
<comment type="function">
    <text evidence="7">Thiolesterase that catalyzes the hydrolysis of S-D-lactoyl-glutathione to form glutathione and D-lactic acid.</text>
</comment>
<keyword evidence="4 7" id="KW-0479">Metal-binding</keyword>
<dbReference type="InterPro" id="IPR036866">
    <property type="entry name" value="RibonucZ/Hydroxyglut_hydro"/>
</dbReference>
<feature type="binding site" evidence="7">
    <location>
        <position position="62"/>
    </location>
    <ligand>
        <name>Zn(2+)</name>
        <dbReference type="ChEBI" id="CHEBI:29105"/>
        <label>2</label>
    </ligand>
</feature>
<dbReference type="PANTHER" id="PTHR43705:SF1">
    <property type="entry name" value="HYDROXYACYLGLUTATHIONE HYDROLASE GLOB"/>
    <property type="match status" value="1"/>
</dbReference>
<comment type="similarity">
    <text evidence="3 7">Belongs to the metallo-beta-lactamase superfamily. Glyoxalase II family.</text>
</comment>
<evidence type="ECO:0000256" key="6">
    <source>
        <dbReference type="ARBA" id="ARBA00022833"/>
    </source>
</evidence>
<dbReference type="CDD" id="cd07723">
    <property type="entry name" value="hydroxyacylglutathione_hydrolase_MBL-fold"/>
    <property type="match status" value="1"/>
</dbReference>
<evidence type="ECO:0000313" key="9">
    <source>
        <dbReference type="EMBL" id="PWR25385.1"/>
    </source>
</evidence>
<accession>A0A317EJG3</accession>
<comment type="caution">
    <text evidence="9">The sequence shown here is derived from an EMBL/GenBank/DDBJ whole genome shotgun (WGS) entry which is preliminary data.</text>
</comment>
<feature type="binding site" evidence="7">
    <location>
        <position position="61"/>
    </location>
    <ligand>
        <name>Zn(2+)</name>
        <dbReference type="ChEBI" id="CHEBI:29105"/>
        <label>2</label>
    </ligand>
</feature>
<dbReference type="InterPro" id="IPR001279">
    <property type="entry name" value="Metallo-B-lactamas"/>
</dbReference>
<evidence type="ECO:0000256" key="3">
    <source>
        <dbReference type="ARBA" id="ARBA00006759"/>
    </source>
</evidence>
<dbReference type="GO" id="GO:0046872">
    <property type="term" value="F:metal ion binding"/>
    <property type="evidence" value="ECO:0007669"/>
    <property type="project" value="UniProtKB-KW"/>
</dbReference>
<evidence type="ECO:0000256" key="4">
    <source>
        <dbReference type="ARBA" id="ARBA00022723"/>
    </source>
</evidence>
<feature type="binding site" evidence="7">
    <location>
        <position position="57"/>
    </location>
    <ligand>
        <name>Zn(2+)</name>
        <dbReference type="ChEBI" id="CHEBI:29105"/>
        <label>1</label>
    </ligand>
</feature>
<gene>
    <name evidence="7 9" type="primary">gloB</name>
    <name evidence="9" type="ORF">DKG74_04875</name>
</gene>